<dbReference type="AlphaFoldDB" id="A0A5J4WLM5"/>
<dbReference type="InterPro" id="IPR015816">
    <property type="entry name" value="Vitellinogen_b-sht_N"/>
</dbReference>
<name>A0A5J4WLM5_9EUKA</name>
<dbReference type="Proteomes" id="UP000324800">
    <property type="component" value="Unassembled WGS sequence"/>
</dbReference>
<dbReference type="Gene3D" id="2.30.230.10">
    <property type="entry name" value="Lipovitellin, beta-sheet shell regions, chain A"/>
    <property type="match status" value="1"/>
</dbReference>
<gene>
    <name evidence="1" type="ORF">EZS28_009239</name>
</gene>
<comment type="caution">
    <text evidence="1">The sequence shown here is derived from an EMBL/GenBank/DDBJ whole genome shotgun (WGS) entry which is preliminary data.</text>
</comment>
<dbReference type="GO" id="GO:0005319">
    <property type="term" value="F:lipid transporter activity"/>
    <property type="evidence" value="ECO:0007669"/>
    <property type="project" value="InterPro"/>
</dbReference>
<evidence type="ECO:0000313" key="1">
    <source>
        <dbReference type="EMBL" id="KAA6395229.1"/>
    </source>
</evidence>
<evidence type="ECO:0000313" key="2">
    <source>
        <dbReference type="Proteomes" id="UP000324800"/>
    </source>
</evidence>
<organism evidence="1 2">
    <name type="scientific">Streblomastix strix</name>
    <dbReference type="NCBI Taxonomy" id="222440"/>
    <lineage>
        <taxon>Eukaryota</taxon>
        <taxon>Metamonada</taxon>
        <taxon>Preaxostyla</taxon>
        <taxon>Oxymonadida</taxon>
        <taxon>Streblomastigidae</taxon>
        <taxon>Streblomastix</taxon>
    </lineage>
</organism>
<sequence>MFSALLALAATALALQYSKNDVFEFGYSSEIKNVVEGANGAGGEQAWTISCTAHFEVKLSTSVGAYMALSLRDVKIGLGNGKDSTEADLDEDLQAAYGHPVFFFQQKDGSITKVTENVDDPKDINVMKHGIINSLRTHVSEKESREERMMVTDTQGSHSEYFKTERVGNQIKVTSRYSEGDFMTFVDDNLDENMLQMDVSNTRLIEGDKIVYSDTIIRIEHSGEKNGNDDNEAKLVTVGHCVLERRVSLPAKNGEVEFKNVEDLVSKYPKNRIAQHLSGRKVGRRPIKDIRIEAPKCPGDLGACKVFNKTLNVGAKIAGVRLGVSSVLGLTPGCDIDTPRSYLLGIYLDIHVHALGIEFPSAVEAHAEYGELYGEPVRNEIQLHFLDKTVWDYSLPTLDCESHEDGADMEDDEQKAKYSLPVLVLTLDFEIGTRFKQKAHLKYDLCDGPNFKSYYSYAIEKQANFFGGATASIFVLRGGVEIVGYQKEFSDTVVHVDTGHCLADVQVAADEDPLTFTLSTWFEERSCKHIFNCGGWGKKHSMDVYHVEQPAQKYVLLDEKVQG</sequence>
<protein>
    <submittedName>
        <fullName evidence="1">Uncharacterized protein</fullName>
    </submittedName>
</protein>
<proteinExistence type="predicted"/>
<dbReference type="EMBL" id="SNRW01001736">
    <property type="protein sequence ID" value="KAA6395229.1"/>
    <property type="molecule type" value="Genomic_DNA"/>
</dbReference>
<reference evidence="1 2" key="1">
    <citation type="submission" date="2019-03" db="EMBL/GenBank/DDBJ databases">
        <title>Single cell metagenomics reveals metabolic interactions within the superorganism composed of flagellate Streblomastix strix and complex community of Bacteroidetes bacteria on its surface.</title>
        <authorList>
            <person name="Treitli S.C."/>
            <person name="Kolisko M."/>
            <person name="Husnik F."/>
            <person name="Keeling P."/>
            <person name="Hampl V."/>
        </authorList>
    </citation>
    <scope>NUCLEOTIDE SEQUENCE [LARGE SCALE GENOMIC DNA]</scope>
    <source>
        <strain evidence="1">ST1C</strain>
    </source>
</reference>
<accession>A0A5J4WLM5</accession>